<dbReference type="AlphaFoldDB" id="A0A423HAK4"/>
<proteinExistence type="predicted"/>
<sequence>MKIHLHLPGAKKPVQPILSDEAQQDSDELQENNPKEWKDVQSTVDNELEKLHDKARPLTSR</sequence>
<dbReference type="EMBL" id="MOBJ01000006">
    <property type="protein sequence ID" value="RON10139.1"/>
    <property type="molecule type" value="Genomic_DNA"/>
</dbReference>
<dbReference type="OrthoDB" id="7027182at2"/>
<accession>A0A423HAK4</accession>
<evidence type="ECO:0000313" key="2">
    <source>
        <dbReference type="EMBL" id="RON10139.1"/>
    </source>
</evidence>
<name>A0A423HAK4_9PSED</name>
<organism evidence="2 3">
    <name type="scientific">Pseudomonas brassicacearum</name>
    <dbReference type="NCBI Taxonomy" id="930166"/>
    <lineage>
        <taxon>Bacteria</taxon>
        <taxon>Pseudomonadati</taxon>
        <taxon>Pseudomonadota</taxon>
        <taxon>Gammaproteobacteria</taxon>
        <taxon>Pseudomonadales</taxon>
        <taxon>Pseudomonadaceae</taxon>
        <taxon>Pseudomonas</taxon>
    </lineage>
</organism>
<comment type="caution">
    <text evidence="2">The sequence shown here is derived from an EMBL/GenBank/DDBJ whole genome shotgun (WGS) entry which is preliminary data.</text>
</comment>
<dbReference type="RefSeq" id="WP_123424876.1">
    <property type="nucleotide sequence ID" value="NZ_MOBJ01000006.1"/>
</dbReference>
<dbReference type="Proteomes" id="UP000286071">
    <property type="component" value="Unassembled WGS sequence"/>
</dbReference>
<gene>
    <name evidence="2" type="ORF">BK659_09570</name>
</gene>
<protein>
    <submittedName>
        <fullName evidence="2">Uncharacterized protein</fullName>
    </submittedName>
</protein>
<evidence type="ECO:0000256" key="1">
    <source>
        <dbReference type="SAM" id="MobiDB-lite"/>
    </source>
</evidence>
<feature type="region of interest" description="Disordered" evidence="1">
    <location>
        <begin position="1"/>
        <end position="39"/>
    </location>
</feature>
<reference evidence="2 3" key="1">
    <citation type="submission" date="2016-10" db="EMBL/GenBank/DDBJ databases">
        <title>Comparative genome analysis of multiple Pseudomonas spp. focuses on biocontrol and plant growth promoting traits.</title>
        <authorList>
            <person name="Tao X.-Y."/>
            <person name="Taylor C.G."/>
        </authorList>
    </citation>
    <scope>NUCLEOTIDE SEQUENCE [LARGE SCALE GENOMIC DNA]</scope>
    <source>
        <strain evidence="2 3">48H11</strain>
    </source>
</reference>
<evidence type="ECO:0000313" key="3">
    <source>
        <dbReference type="Proteomes" id="UP000286071"/>
    </source>
</evidence>